<gene>
    <name evidence="5" type="ORF">GEMMAAP_00110</name>
</gene>
<sequence>MQTNTAILTRDQAQAIVEKAIKMSKADAVDVQVNTYTAGNIRFADNQVSTAGSTTDAQLGIQSAFGPKHAVVTTNDLSDESIARAVRESERLARLSPDDPESMPQLGAQTYTPVNSFFDSTANLSASDRAKAALDALELSRKSGDLKAAGYLVTTAGALAIGNSTGMFAYHRSTNANYTLTVRTADGTGSGWAAGDHADWAQLDARRVAETAVEKARLSRNPVAIEPGRYTVILEPQAVGDLVQLISNYADARSADEGRSPFVKQGGGNKVGEKIMDERITIFSDPADPQLLGRPWDFEGMPLGRQVWIENGVLKQLIYSRFWAKKQGKTPTGGPSSFKMAGGTQSVEDLIKGTTRGILVTRLWYLREVDPRTILYTGLTRDGTFLVENGKITKSLRNFRFNESPLFMLNNLEALGRPERLAGTEQGGDVVMPSLKARDFNFTSLSEAV</sequence>
<dbReference type="InterPro" id="IPR002510">
    <property type="entry name" value="Metalloprtase-TldD/E_N"/>
</dbReference>
<dbReference type="RefSeq" id="WP_026848946.1">
    <property type="nucleotide sequence ID" value="NZ_CP011454.1"/>
</dbReference>
<dbReference type="OrthoDB" id="9763230at2"/>
<feature type="domain" description="Metalloprotease TldD/E N-terminal" evidence="2">
    <location>
        <begin position="29"/>
        <end position="93"/>
    </location>
</feature>
<dbReference type="STRING" id="1379270.GEMMAAP_00110"/>
<dbReference type="InterPro" id="IPR045570">
    <property type="entry name" value="Metalloprtase-TldD/E_cen_dom"/>
</dbReference>
<dbReference type="AlphaFoldDB" id="A0A143BGF2"/>
<name>A0A143BGF2_9BACT</name>
<dbReference type="KEGG" id="gph:GEMMAAP_00110"/>
<dbReference type="PANTHER" id="PTHR43666:SF1">
    <property type="entry name" value="CONSERVED PROTEIN"/>
    <property type="match status" value="1"/>
</dbReference>
<dbReference type="Proteomes" id="UP000076404">
    <property type="component" value="Chromosome"/>
</dbReference>
<dbReference type="SUPFAM" id="SSF111283">
    <property type="entry name" value="Putative modulator of DNA gyrase, PmbA/TldD"/>
    <property type="match status" value="1"/>
</dbReference>
<evidence type="ECO:0000313" key="5">
    <source>
        <dbReference type="EMBL" id="AMW03681.1"/>
    </source>
</evidence>
<evidence type="ECO:0000259" key="2">
    <source>
        <dbReference type="Pfam" id="PF01523"/>
    </source>
</evidence>
<feature type="domain" description="Metalloprotease TldD/E central" evidence="4">
    <location>
        <begin position="131"/>
        <end position="218"/>
    </location>
</feature>
<evidence type="ECO:0000313" key="6">
    <source>
        <dbReference type="Proteomes" id="UP000076404"/>
    </source>
</evidence>
<dbReference type="GO" id="GO:0006508">
    <property type="term" value="P:proteolysis"/>
    <property type="evidence" value="ECO:0007669"/>
    <property type="project" value="InterPro"/>
</dbReference>
<dbReference type="InterPro" id="IPR045569">
    <property type="entry name" value="Metalloprtase-TldD/E_C"/>
</dbReference>
<reference evidence="5 6" key="1">
    <citation type="journal article" date="2014" name="Proc. Natl. Acad. Sci. U.S.A.">
        <title>Functional type 2 photosynthetic reaction centers found in the rare bacterial phylum Gemmatimonadetes.</title>
        <authorList>
            <person name="Zeng Y."/>
            <person name="Feng F."/>
            <person name="Medova H."/>
            <person name="Dean J."/>
            <person name="Koblizek M."/>
        </authorList>
    </citation>
    <scope>NUCLEOTIDE SEQUENCE [LARGE SCALE GENOMIC DNA]</scope>
    <source>
        <strain evidence="5 6">AP64</strain>
    </source>
</reference>
<dbReference type="Pfam" id="PF01523">
    <property type="entry name" value="PmbA_TldD_1st"/>
    <property type="match status" value="1"/>
</dbReference>
<accession>A0A143BGF2</accession>
<proteinExistence type="inferred from homology"/>
<dbReference type="InterPro" id="IPR036059">
    <property type="entry name" value="TldD/PmbA_sf"/>
</dbReference>
<comment type="similarity">
    <text evidence="1">Belongs to the peptidase U62 family.</text>
</comment>
<organism evidence="5 6">
    <name type="scientific">Gemmatimonas phototrophica</name>
    <dbReference type="NCBI Taxonomy" id="1379270"/>
    <lineage>
        <taxon>Bacteria</taxon>
        <taxon>Pseudomonadati</taxon>
        <taxon>Gemmatimonadota</taxon>
        <taxon>Gemmatimonadia</taxon>
        <taxon>Gemmatimonadales</taxon>
        <taxon>Gemmatimonadaceae</taxon>
        <taxon>Gemmatimonas</taxon>
    </lineage>
</organism>
<dbReference type="EMBL" id="CP011454">
    <property type="protein sequence ID" value="AMW03681.1"/>
    <property type="molecule type" value="Genomic_DNA"/>
</dbReference>
<evidence type="ECO:0000259" key="3">
    <source>
        <dbReference type="Pfam" id="PF19289"/>
    </source>
</evidence>
<evidence type="ECO:0000259" key="4">
    <source>
        <dbReference type="Pfam" id="PF19290"/>
    </source>
</evidence>
<dbReference type="Gene3D" id="3.30.2290.10">
    <property type="entry name" value="PmbA/TldD superfamily"/>
    <property type="match status" value="1"/>
</dbReference>
<keyword evidence="6" id="KW-1185">Reference proteome</keyword>
<reference evidence="5 6" key="2">
    <citation type="journal article" date="2016" name="Environ. Microbiol. Rep.">
        <title>Metagenomic evidence for the presence of phototrophic Gemmatimonadetes bacteria in diverse environments.</title>
        <authorList>
            <person name="Zeng Y."/>
            <person name="Baumbach J."/>
            <person name="Barbosa E.G."/>
            <person name="Azevedo V."/>
            <person name="Zhang C."/>
            <person name="Koblizek M."/>
        </authorList>
    </citation>
    <scope>NUCLEOTIDE SEQUENCE [LARGE SCALE GENOMIC DNA]</scope>
    <source>
        <strain evidence="5 6">AP64</strain>
    </source>
</reference>
<feature type="domain" description="Metalloprotease TldD/E C-terminal" evidence="3">
    <location>
        <begin position="227"/>
        <end position="443"/>
    </location>
</feature>
<dbReference type="eggNOG" id="COG0312">
    <property type="taxonomic scope" value="Bacteria"/>
</dbReference>
<dbReference type="PANTHER" id="PTHR43666">
    <property type="entry name" value="TLDD PROTEIN"/>
    <property type="match status" value="1"/>
</dbReference>
<dbReference type="GO" id="GO:0008237">
    <property type="term" value="F:metallopeptidase activity"/>
    <property type="evidence" value="ECO:0007669"/>
    <property type="project" value="InterPro"/>
</dbReference>
<dbReference type="Pfam" id="PF19289">
    <property type="entry name" value="PmbA_TldD_3rd"/>
    <property type="match status" value="1"/>
</dbReference>
<dbReference type="Pfam" id="PF19290">
    <property type="entry name" value="PmbA_TldD_2nd"/>
    <property type="match status" value="1"/>
</dbReference>
<evidence type="ECO:0000256" key="1">
    <source>
        <dbReference type="ARBA" id="ARBA00005836"/>
    </source>
</evidence>
<protein>
    <submittedName>
        <fullName evidence="5">Peptidase C69</fullName>
    </submittedName>
</protein>
<dbReference type="InterPro" id="IPR035068">
    <property type="entry name" value="TldD/PmbA_N"/>
</dbReference>